<dbReference type="GO" id="GO:0009231">
    <property type="term" value="P:riboflavin biosynthetic process"/>
    <property type="evidence" value="ECO:0007669"/>
    <property type="project" value="InterPro"/>
</dbReference>
<feature type="domain" description="Bacterial bifunctional deaminase-reductase C-terminal" evidence="1">
    <location>
        <begin position="8"/>
        <end position="159"/>
    </location>
</feature>
<dbReference type="InterPro" id="IPR050765">
    <property type="entry name" value="Riboflavin_Biosynth_HTPR"/>
</dbReference>
<keyword evidence="3" id="KW-1185">Reference proteome</keyword>
<name>A0A7W9KSU7_9PSEU</name>
<dbReference type="Gene3D" id="3.40.430.10">
    <property type="entry name" value="Dihydrofolate Reductase, subunit A"/>
    <property type="match status" value="1"/>
</dbReference>
<dbReference type="RefSeq" id="WP_184870558.1">
    <property type="nucleotide sequence ID" value="NZ_BAAAWY010000077.1"/>
</dbReference>
<comment type="caution">
    <text evidence="2">The sequence shown here is derived from an EMBL/GenBank/DDBJ whole genome shotgun (WGS) entry which is preliminary data.</text>
</comment>
<evidence type="ECO:0000259" key="1">
    <source>
        <dbReference type="Pfam" id="PF01872"/>
    </source>
</evidence>
<sequence>MRILARQCVTADGYVTTPDGWPPQVIDPAHGPGSHGIREFIAGCEAVVMGRTTFEPALTADRWPWPDLKVFVLGSHRTPGAPDDVVFDSDPVRLLERLRADNSGRDVHLVGGPSTIETFRALGAVDRLELVVLPFMVGAGMRLTESLDPATTLTYESSRGLPGGSVEIVYSLRA</sequence>
<dbReference type="InterPro" id="IPR024072">
    <property type="entry name" value="DHFR-like_dom_sf"/>
</dbReference>
<protein>
    <submittedName>
        <fullName evidence="2">Dihydrofolate reductase</fullName>
    </submittedName>
</protein>
<dbReference type="SUPFAM" id="SSF53597">
    <property type="entry name" value="Dihydrofolate reductase-like"/>
    <property type="match status" value="1"/>
</dbReference>
<dbReference type="InterPro" id="IPR002734">
    <property type="entry name" value="RibDG_C"/>
</dbReference>
<dbReference type="PANTHER" id="PTHR38011:SF11">
    <property type="entry name" value="2,5-DIAMINO-6-RIBOSYLAMINO-4(3H)-PYRIMIDINONE 5'-PHOSPHATE REDUCTASE"/>
    <property type="match status" value="1"/>
</dbReference>
<proteinExistence type="predicted"/>
<evidence type="ECO:0000313" key="3">
    <source>
        <dbReference type="Proteomes" id="UP000585638"/>
    </source>
</evidence>
<accession>A0A7W9KSU7</accession>
<evidence type="ECO:0000313" key="2">
    <source>
        <dbReference type="EMBL" id="MBB5898097.1"/>
    </source>
</evidence>
<organism evidence="2 3">
    <name type="scientific">Kutzneria kofuensis</name>
    <dbReference type="NCBI Taxonomy" id="103725"/>
    <lineage>
        <taxon>Bacteria</taxon>
        <taxon>Bacillati</taxon>
        <taxon>Actinomycetota</taxon>
        <taxon>Actinomycetes</taxon>
        <taxon>Pseudonocardiales</taxon>
        <taxon>Pseudonocardiaceae</taxon>
        <taxon>Kutzneria</taxon>
    </lineage>
</organism>
<dbReference type="PANTHER" id="PTHR38011">
    <property type="entry name" value="DIHYDROFOLATE REDUCTASE FAMILY PROTEIN (AFU_ORTHOLOGUE AFUA_8G06820)"/>
    <property type="match status" value="1"/>
</dbReference>
<dbReference type="GO" id="GO:0008703">
    <property type="term" value="F:5-amino-6-(5-phosphoribosylamino)uracil reductase activity"/>
    <property type="evidence" value="ECO:0007669"/>
    <property type="project" value="InterPro"/>
</dbReference>
<dbReference type="AlphaFoldDB" id="A0A7W9KSU7"/>
<gene>
    <name evidence="2" type="ORF">BJ998_009356</name>
</gene>
<dbReference type="Proteomes" id="UP000585638">
    <property type="component" value="Unassembled WGS sequence"/>
</dbReference>
<reference evidence="2 3" key="1">
    <citation type="submission" date="2020-08" db="EMBL/GenBank/DDBJ databases">
        <title>Sequencing the genomes of 1000 actinobacteria strains.</title>
        <authorList>
            <person name="Klenk H.-P."/>
        </authorList>
    </citation>
    <scope>NUCLEOTIDE SEQUENCE [LARGE SCALE GENOMIC DNA]</scope>
    <source>
        <strain evidence="2 3">DSM 43851</strain>
    </source>
</reference>
<dbReference type="Pfam" id="PF01872">
    <property type="entry name" value="RibD_C"/>
    <property type="match status" value="1"/>
</dbReference>
<dbReference type="EMBL" id="JACHIR010000005">
    <property type="protein sequence ID" value="MBB5898097.1"/>
    <property type="molecule type" value="Genomic_DNA"/>
</dbReference>